<proteinExistence type="predicted"/>
<dbReference type="Proteomes" id="UP001175226">
    <property type="component" value="Unassembled WGS sequence"/>
</dbReference>
<protein>
    <submittedName>
        <fullName evidence="2">Uncharacterized protein</fullName>
    </submittedName>
</protein>
<evidence type="ECO:0000313" key="3">
    <source>
        <dbReference type="Proteomes" id="UP001175226"/>
    </source>
</evidence>
<dbReference type="AlphaFoldDB" id="A0AA39JA94"/>
<keyword evidence="3" id="KW-1185">Reference proteome</keyword>
<sequence length="139" mass="15230">MSLTGNDNDLAFSDIPLAFSFKRDPTSRRGRGPLISESPPGHLFNASPPELKPTSPKVNTPNLYPPPPASPPGIRLDLVWQGAVVSNPLRIVSTFARNDFRLLCTSPACGMGWSFDLDLCLATTSISEKRRKRRNLEAI</sequence>
<comment type="caution">
    <text evidence="2">The sequence shown here is derived from an EMBL/GenBank/DDBJ whole genome shotgun (WGS) entry which is preliminary data.</text>
</comment>
<reference evidence="2" key="1">
    <citation type="submission" date="2023-06" db="EMBL/GenBank/DDBJ databases">
        <authorList>
            <consortium name="Lawrence Berkeley National Laboratory"/>
            <person name="Ahrendt S."/>
            <person name="Sahu N."/>
            <person name="Indic B."/>
            <person name="Wong-Bajracharya J."/>
            <person name="Merenyi Z."/>
            <person name="Ke H.-M."/>
            <person name="Monk M."/>
            <person name="Kocsube S."/>
            <person name="Drula E."/>
            <person name="Lipzen A."/>
            <person name="Balint B."/>
            <person name="Henrissat B."/>
            <person name="Andreopoulos B."/>
            <person name="Martin F.M."/>
            <person name="Harder C.B."/>
            <person name="Rigling D."/>
            <person name="Ford K.L."/>
            <person name="Foster G.D."/>
            <person name="Pangilinan J."/>
            <person name="Papanicolaou A."/>
            <person name="Barry K."/>
            <person name="LaButti K."/>
            <person name="Viragh M."/>
            <person name="Koriabine M."/>
            <person name="Yan M."/>
            <person name="Riley R."/>
            <person name="Champramary S."/>
            <person name="Plett K.L."/>
            <person name="Tsai I.J."/>
            <person name="Slot J."/>
            <person name="Sipos G."/>
            <person name="Plett J."/>
            <person name="Nagy L.G."/>
            <person name="Grigoriev I.V."/>
        </authorList>
    </citation>
    <scope>NUCLEOTIDE SEQUENCE</scope>
    <source>
        <strain evidence="2">FPL87.14</strain>
    </source>
</reference>
<feature type="region of interest" description="Disordered" evidence="1">
    <location>
        <begin position="22"/>
        <end position="69"/>
    </location>
</feature>
<organism evidence="2 3">
    <name type="scientific">Armillaria borealis</name>
    <dbReference type="NCBI Taxonomy" id="47425"/>
    <lineage>
        <taxon>Eukaryota</taxon>
        <taxon>Fungi</taxon>
        <taxon>Dikarya</taxon>
        <taxon>Basidiomycota</taxon>
        <taxon>Agaricomycotina</taxon>
        <taxon>Agaricomycetes</taxon>
        <taxon>Agaricomycetidae</taxon>
        <taxon>Agaricales</taxon>
        <taxon>Marasmiineae</taxon>
        <taxon>Physalacriaceae</taxon>
        <taxon>Armillaria</taxon>
    </lineage>
</organism>
<dbReference type="EMBL" id="JAUEPT010000044">
    <property type="protein sequence ID" value="KAK0438252.1"/>
    <property type="molecule type" value="Genomic_DNA"/>
</dbReference>
<evidence type="ECO:0000313" key="2">
    <source>
        <dbReference type="EMBL" id="KAK0438252.1"/>
    </source>
</evidence>
<gene>
    <name evidence="2" type="ORF">EV421DRAFT_1906790</name>
</gene>
<accession>A0AA39JA94</accession>
<evidence type="ECO:0000256" key="1">
    <source>
        <dbReference type="SAM" id="MobiDB-lite"/>
    </source>
</evidence>
<name>A0AA39JA94_9AGAR</name>